<organism evidence="2 3">
    <name type="scientific">Paenibacillus woosongensis</name>
    <dbReference type="NCBI Taxonomy" id="307580"/>
    <lineage>
        <taxon>Bacteria</taxon>
        <taxon>Bacillati</taxon>
        <taxon>Bacillota</taxon>
        <taxon>Bacilli</taxon>
        <taxon>Bacillales</taxon>
        <taxon>Paenibacillaceae</taxon>
        <taxon>Paenibacillus</taxon>
    </lineage>
</organism>
<reference evidence="2" key="1">
    <citation type="submission" date="2023-05" db="EMBL/GenBank/DDBJ databases">
        <title>Comparative genomics of Bacillaceae isolates and their secondary metabolite potential.</title>
        <authorList>
            <person name="Song L."/>
            <person name="Nielsen L.J."/>
            <person name="Mohite O."/>
            <person name="Xu X."/>
            <person name="Weber T."/>
            <person name="Kovacs A.T."/>
        </authorList>
    </citation>
    <scope>NUCLEOTIDE SEQUENCE</scope>
    <source>
        <strain evidence="2">B2_4</strain>
    </source>
</reference>
<feature type="compositionally biased region" description="Basic residues" evidence="1">
    <location>
        <begin position="52"/>
        <end position="61"/>
    </location>
</feature>
<dbReference type="KEGG" id="pwn:QNH46_10495"/>
<dbReference type="Proteomes" id="UP001177943">
    <property type="component" value="Chromosome"/>
</dbReference>
<dbReference type="EMBL" id="CP126084">
    <property type="protein sequence ID" value="WHX51030.1"/>
    <property type="molecule type" value="Genomic_DNA"/>
</dbReference>
<dbReference type="RefSeq" id="WP_283928047.1">
    <property type="nucleotide sequence ID" value="NZ_CP126084.1"/>
</dbReference>
<sequence>MRHIRKLLEKGFLAAIIAIGGYAAVAETTVAYQEPTPIPQALPEGGKEQHQPRHHHKGHFRGGHIVKDTAELLGVEPKVLIEDLKQGKSLLQVVQARKGWSEAEYVQKLTTVVTGHIDKAAAEGRLSPEKAATMKMELPVKLKKIVNRTWKSSSKEHPVTDYRSNNTILWHKAD</sequence>
<evidence type="ECO:0000313" key="3">
    <source>
        <dbReference type="Proteomes" id="UP001177943"/>
    </source>
</evidence>
<evidence type="ECO:0000313" key="2">
    <source>
        <dbReference type="EMBL" id="WHX51030.1"/>
    </source>
</evidence>
<name>A0AA95I772_9BACL</name>
<evidence type="ECO:0000256" key="1">
    <source>
        <dbReference type="SAM" id="MobiDB-lite"/>
    </source>
</evidence>
<gene>
    <name evidence="2" type="ORF">QNH46_10495</name>
</gene>
<accession>A0AA95I772</accession>
<protein>
    <submittedName>
        <fullName evidence="2">Uncharacterized protein</fullName>
    </submittedName>
</protein>
<feature type="region of interest" description="Disordered" evidence="1">
    <location>
        <begin position="40"/>
        <end position="61"/>
    </location>
</feature>
<proteinExistence type="predicted"/>
<dbReference type="AlphaFoldDB" id="A0AA95I772"/>